<organism evidence="2">
    <name type="scientific">Ixodes ricinus</name>
    <name type="common">Common tick</name>
    <name type="synonym">Acarus ricinus</name>
    <dbReference type="NCBI Taxonomy" id="34613"/>
    <lineage>
        <taxon>Eukaryota</taxon>
        <taxon>Metazoa</taxon>
        <taxon>Ecdysozoa</taxon>
        <taxon>Arthropoda</taxon>
        <taxon>Chelicerata</taxon>
        <taxon>Arachnida</taxon>
        <taxon>Acari</taxon>
        <taxon>Parasitiformes</taxon>
        <taxon>Ixodida</taxon>
        <taxon>Ixodoidea</taxon>
        <taxon>Ixodidae</taxon>
        <taxon>Ixodinae</taxon>
        <taxon>Ixodes</taxon>
    </lineage>
</organism>
<accession>A0A0K8R5L1</accession>
<comment type="pathway">
    <text evidence="1">Metabolic intermediate biosynthesis; (R)-mevalonate biosynthesis; (R)-mevalonate from acetyl-CoA: step 3/3.</text>
</comment>
<dbReference type="SUPFAM" id="SSF56542">
    <property type="entry name" value="Substrate-binding domain of HMG-CoA reductase"/>
    <property type="match status" value="1"/>
</dbReference>
<dbReference type="GO" id="GO:0004420">
    <property type="term" value="F:hydroxymethylglutaryl-CoA reductase (NADPH) activity"/>
    <property type="evidence" value="ECO:0007669"/>
    <property type="project" value="InterPro"/>
</dbReference>
<dbReference type="GO" id="GO:0016126">
    <property type="term" value="P:sterol biosynthetic process"/>
    <property type="evidence" value="ECO:0007669"/>
    <property type="project" value="TreeGrafter"/>
</dbReference>
<name>A0A0K8R5L1_IXORI</name>
<dbReference type="PRINTS" id="PR00071">
    <property type="entry name" value="HMGCOARDTASE"/>
</dbReference>
<dbReference type="InterPro" id="IPR023074">
    <property type="entry name" value="HMG_CoA_Rdtase_cat_sf"/>
</dbReference>
<dbReference type="Pfam" id="PF00368">
    <property type="entry name" value="HMG-CoA_red"/>
    <property type="match status" value="1"/>
</dbReference>
<reference evidence="2" key="1">
    <citation type="submission" date="2012-12" db="EMBL/GenBank/DDBJ databases">
        <title>Identification and characterization of a phenylalanine ammonia-lyase gene family in Isatis indigotica Fort.</title>
        <authorList>
            <person name="Liu Q."/>
            <person name="Chen J."/>
            <person name="Zhou X."/>
            <person name="Di P."/>
            <person name="Xiao Y."/>
            <person name="Xuan H."/>
            <person name="Zhang L."/>
            <person name="Chen W."/>
        </authorList>
    </citation>
    <scope>NUCLEOTIDE SEQUENCE</scope>
    <source>
        <tissue evidence="2">Salivary gland</tissue>
    </source>
</reference>
<evidence type="ECO:0000256" key="1">
    <source>
        <dbReference type="ARBA" id="ARBA00005084"/>
    </source>
</evidence>
<protein>
    <submittedName>
        <fullName evidence="2">Putative 3-hydroxy-3-methylglutaryl-coa hmg-coa reductase</fullName>
    </submittedName>
</protein>
<dbReference type="Gene3D" id="3.90.770.10">
    <property type="entry name" value="3-hydroxy-3-methylglutaryl-coenzyme A Reductase, Chain A, domain 2"/>
    <property type="match status" value="1"/>
</dbReference>
<dbReference type="GO" id="GO:0008299">
    <property type="term" value="P:isoprenoid biosynthetic process"/>
    <property type="evidence" value="ECO:0007669"/>
    <property type="project" value="TreeGrafter"/>
</dbReference>
<evidence type="ECO:0000313" key="2">
    <source>
        <dbReference type="EMBL" id="JAA66450.1"/>
    </source>
</evidence>
<dbReference type="GO" id="GO:0005789">
    <property type="term" value="C:endoplasmic reticulum membrane"/>
    <property type="evidence" value="ECO:0007669"/>
    <property type="project" value="TreeGrafter"/>
</dbReference>
<dbReference type="InterPro" id="IPR002202">
    <property type="entry name" value="HMG_CoA_Rdtase"/>
</dbReference>
<dbReference type="GO" id="GO:0005778">
    <property type="term" value="C:peroxisomal membrane"/>
    <property type="evidence" value="ECO:0007669"/>
    <property type="project" value="TreeGrafter"/>
</dbReference>
<sequence>MGACCENVIGYMPIPVGVAGPLLLDNCKFHVPMATTEGCLVASTNRGCRAIAISGGASSSVVYDGMTRGPVVRLPTAQQAAEVMLWLPKK</sequence>
<dbReference type="PROSITE" id="PS50065">
    <property type="entry name" value="HMG_COA_REDUCTASE_4"/>
    <property type="match status" value="1"/>
</dbReference>
<proteinExistence type="evidence at transcript level"/>
<dbReference type="PANTHER" id="PTHR10572">
    <property type="entry name" value="3-HYDROXY-3-METHYLGLUTARYL-COENZYME A REDUCTASE"/>
    <property type="match status" value="1"/>
</dbReference>
<dbReference type="InterPro" id="IPR009029">
    <property type="entry name" value="HMG_CoA_Rdtase_sub-bd_dom_sf"/>
</dbReference>
<dbReference type="GO" id="GO:0015936">
    <property type="term" value="P:coenzyme A metabolic process"/>
    <property type="evidence" value="ECO:0007669"/>
    <property type="project" value="InterPro"/>
</dbReference>
<dbReference type="AlphaFoldDB" id="A0A0K8R5L1"/>
<dbReference type="PANTHER" id="PTHR10572:SF24">
    <property type="entry name" value="3-HYDROXY-3-METHYLGLUTARYL-COENZYME A REDUCTASE"/>
    <property type="match status" value="1"/>
</dbReference>
<dbReference type="EMBL" id="GADI01007358">
    <property type="protein sequence ID" value="JAA66450.1"/>
    <property type="molecule type" value="mRNA"/>
</dbReference>